<dbReference type="SUPFAM" id="SSF56801">
    <property type="entry name" value="Acetyl-CoA synthetase-like"/>
    <property type="match status" value="1"/>
</dbReference>
<dbReference type="Gene3D" id="3.30.300.30">
    <property type="match status" value="1"/>
</dbReference>
<organism evidence="2 3">
    <name type="scientific">Akkermansia glycaniphila</name>
    <dbReference type="NCBI Taxonomy" id="1679444"/>
    <lineage>
        <taxon>Bacteria</taxon>
        <taxon>Pseudomonadati</taxon>
        <taxon>Verrucomicrobiota</taxon>
        <taxon>Verrucomicrobiia</taxon>
        <taxon>Verrucomicrobiales</taxon>
        <taxon>Akkermansiaceae</taxon>
        <taxon>Akkermansia</taxon>
    </lineage>
</organism>
<evidence type="ECO:0000259" key="1">
    <source>
        <dbReference type="Pfam" id="PF00501"/>
    </source>
</evidence>
<dbReference type="STRING" id="1679444.PYTT_0940"/>
<keyword evidence="3" id="KW-1185">Reference proteome</keyword>
<protein>
    <submittedName>
        <fullName evidence="2">Amp-binding enzyme</fullName>
    </submittedName>
</protein>
<dbReference type="PANTHER" id="PTHR43767:SF1">
    <property type="entry name" value="NONRIBOSOMAL PEPTIDE SYNTHASE PES1 (EUROFUNG)-RELATED"/>
    <property type="match status" value="1"/>
</dbReference>
<dbReference type="KEGG" id="agl:PYTT_0940"/>
<dbReference type="InterPro" id="IPR000873">
    <property type="entry name" value="AMP-dep_synth/lig_dom"/>
</dbReference>
<dbReference type="InterPro" id="IPR045851">
    <property type="entry name" value="AMP-bd_C_sf"/>
</dbReference>
<evidence type="ECO:0000313" key="2">
    <source>
        <dbReference type="EMBL" id="SEH81375.1"/>
    </source>
</evidence>
<feature type="domain" description="AMP-dependent synthetase/ligase" evidence="1">
    <location>
        <begin position="199"/>
        <end position="570"/>
    </location>
</feature>
<dbReference type="PROSITE" id="PS00455">
    <property type="entry name" value="AMP_BINDING"/>
    <property type="match status" value="1"/>
</dbReference>
<name>A0A1C7PCX6_9BACT</name>
<dbReference type="OrthoDB" id="9757771at2"/>
<evidence type="ECO:0000313" key="3">
    <source>
        <dbReference type="Proteomes" id="UP000176204"/>
    </source>
</evidence>
<dbReference type="InterPro" id="IPR020845">
    <property type="entry name" value="AMP-binding_CS"/>
</dbReference>
<reference evidence="3" key="1">
    <citation type="submission" date="2016-09" db="EMBL/GenBank/DDBJ databases">
        <authorList>
            <person name="Koehorst J."/>
        </authorList>
    </citation>
    <scope>NUCLEOTIDE SEQUENCE [LARGE SCALE GENOMIC DNA]</scope>
</reference>
<dbReference type="RefSeq" id="WP_067774582.1">
    <property type="nucleotide sequence ID" value="NZ_LIGX01000019.1"/>
</dbReference>
<dbReference type="Proteomes" id="UP000176204">
    <property type="component" value="Chromosome I"/>
</dbReference>
<dbReference type="AlphaFoldDB" id="A0A1C7PCX6"/>
<accession>A0A1C7PCX6</accession>
<dbReference type="Gene3D" id="3.40.50.12780">
    <property type="entry name" value="N-terminal domain of ligase-like"/>
    <property type="match status" value="1"/>
</dbReference>
<sequence length="726" mass="80393">MNPVTLEGQEHLKGKACFLVPNQVNLNALIELEKALGKDRVTYLVEESFAPSVDVARYLQNKDSDGILFNFRRVDPISLRGSILEKIDQGRHVVFLPGRVAAIKGTMSHVPAPFLMHLSALHISPVPVYVGYFRDSLMNAASNARDYTRLVVRILPRLEPGPEAGARLLQAWMSAAADAFAELPQLKGSLAMAIVEGIKQNPNGRVIDGVDDSSLTYGKLLGVAIAFAKHLKTLTSSKRVGIILPPGKGATIANLACLLAGITPVNFNYSSSEDSFRSAVRQAGIERFISADRFMRKLQSFPWPPRRDIIFIEQELVRIKKKIAVWVFASRVMPSKMIARLLKLDDRSGEDEAVLLFTSGSSGEPKGVSLSHSNILANLAQCSSRIVLDEHSRFLCSLPVFHSFGITIGLWFCLAYGHDMVTYPSPLEAKRLCELIEQYKTVLVVSTPTFARSMMRRANPETFKSLRYFIVGAEKLPEDLYLAYKEQFHIELNEGYGMTEASPVCCVNLPDAAPVEGTPYYVPGTEHGTVGGFLPGIAIRITDPEDDEKQLPFTHLGMIWLKGANIFKGYIGRADLNPKIFKDGWFKTGDVGRMDLNGFLKLEGRMARFSKIGGEMVPHEALEQALNKILKIDPEDTERHIAVVSIPDKQKGEAIAMLSTLHRNYLQQELISLRYALMGEGLPALWCPREIVPVETIPVLPSGKLDLANCKLLAYEALKIPVEKGR</sequence>
<dbReference type="PATRIC" id="fig|1679444.3.peg.2565"/>
<dbReference type="Pfam" id="PF00501">
    <property type="entry name" value="AMP-binding"/>
    <property type="match status" value="1"/>
</dbReference>
<dbReference type="EMBL" id="LT629973">
    <property type="protein sequence ID" value="SEH81375.1"/>
    <property type="molecule type" value="Genomic_DNA"/>
</dbReference>
<proteinExistence type="predicted"/>
<dbReference type="InterPro" id="IPR050237">
    <property type="entry name" value="ATP-dep_AMP-bd_enzyme"/>
</dbReference>
<gene>
    <name evidence="2" type="ORF">PYTT_0940</name>
</gene>
<dbReference type="GO" id="GO:0016878">
    <property type="term" value="F:acid-thiol ligase activity"/>
    <property type="evidence" value="ECO:0007669"/>
    <property type="project" value="UniProtKB-ARBA"/>
</dbReference>
<dbReference type="PANTHER" id="PTHR43767">
    <property type="entry name" value="LONG-CHAIN-FATTY-ACID--COA LIGASE"/>
    <property type="match status" value="1"/>
</dbReference>
<dbReference type="InterPro" id="IPR042099">
    <property type="entry name" value="ANL_N_sf"/>
</dbReference>